<dbReference type="SMART" id="SM00220">
    <property type="entry name" value="S_TKc"/>
    <property type="match status" value="1"/>
</dbReference>
<dbReference type="SUPFAM" id="SSF81901">
    <property type="entry name" value="HCP-like"/>
    <property type="match status" value="1"/>
</dbReference>
<evidence type="ECO:0000313" key="4">
    <source>
        <dbReference type="Proteomes" id="UP000789739"/>
    </source>
</evidence>
<protein>
    <submittedName>
        <fullName evidence="3">3110_t:CDS:1</fullName>
    </submittedName>
</protein>
<feature type="region of interest" description="Disordered" evidence="1">
    <location>
        <begin position="322"/>
        <end position="419"/>
    </location>
</feature>
<dbReference type="EMBL" id="CAJVPI010000449">
    <property type="protein sequence ID" value="CAG8536582.1"/>
    <property type="molecule type" value="Genomic_DNA"/>
</dbReference>
<feature type="compositionally biased region" description="Polar residues" evidence="1">
    <location>
        <begin position="390"/>
        <end position="419"/>
    </location>
</feature>
<evidence type="ECO:0000313" key="3">
    <source>
        <dbReference type="EMBL" id="CAG8536582.1"/>
    </source>
</evidence>
<keyword evidence="4" id="KW-1185">Reference proteome</keyword>
<dbReference type="Pfam" id="PF08238">
    <property type="entry name" value="Sel1"/>
    <property type="match status" value="4"/>
</dbReference>
<dbReference type="Proteomes" id="UP000789739">
    <property type="component" value="Unassembled WGS sequence"/>
</dbReference>
<evidence type="ECO:0000259" key="2">
    <source>
        <dbReference type="PROSITE" id="PS50011"/>
    </source>
</evidence>
<dbReference type="GO" id="GO:0007165">
    <property type="term" value="P:signal transduction"/>
    <property type="evidence" value="ECO:0007669"/>
    <property type="project" value="TreeGrafter"/>
</dbReference>
<dbReference type="InterPro" id="IPR011990">
    <property type="entry name" value="TPR-like_helical_dom_sf"/>
</dbReference>
<dbReference type="GO" id="GO:0005524">
    <property type="term" value="F:ATP binding"/>
    <property type="evidence" value="ECO:0007669"/>
    <property type="project" value="InterPro"/>
</dbReference>
<dbReference type="InterPro" id="IPR000719">
    <property type="entry name" value="Prot_kinase_dom"/>
</dbReference>
<dbReference type="Pfam" id="PF00069">
    <property type="entry name" value="Pkinase"/>
    <property type="match status" value="1"/>
</dbReference>
<evidence type="ECO:0000256" key="1">
    <source>
        <dbReference type="SAM" id="MobiDB-lite"/>
    </source>
</evidence>
<dbReference type="PROSITE" id="PS50011">
    <property type="entry name" value="PROTEIN_KINASE_DOM"/>
    <property type="match status" value="1"/>
</dbReference>
<dbReference type="Gene3D" id="1.10.510.10">
    <property type="entry name" value="Transferase(Phosphotransferase) domain 1"/>
    <property type="match status" value="1"/>
</dbReference>
<dbReference type="SMART" id="SM00671">
    <property type="entry name" value="SEL1"/>
    <property type="match status" value="4"/>
</dbReference>
<sequence length="708" mass="80524">MSNRILIRKNKVILPRPPLVIGSGIMGEREIDVLLQEYSNYAKLQKHNNILKFYGVIRDDRHSFSLVLEYASHGNLSSYLKTHTVCWEWKAQICRDICLGLMHCHENNVLHFDLKPENILLNEDLVPKLSDFGVSKTKSKMVLDQHKAGGTMNYVAPERICRDLKMREFFEKHPKLSDIYSFGLILWSVAKDGEHPYENLHDEEIKAQKRLQDCSIQLVAQLPPNTPPGYCQLIINLTKYVPSERLELSIARLELEDLYDDDDDEKELHDNESLGIDFYCLEDDGDTTVQGVDTSYSDPLTSEDLSDAAGKILTTSPIDDDRQKLSIDTTDEDTRSFFSNFTSPRSPTPHSRSASMSSFKSSTESIRQRSAIMPRSPTTRKPMRIEIPNENLQDGMENTPTSSVDGKSQATLTSSPSSINMQSPLFEALANENRRKSMHLIDEIFAIMKDWERSGDDAMTLRIKQHCADRGIKPTEILNILLSESNPTSDTYFLIGYFNEYVLGEDKDSVTAFQNYTKAAEMGDARAEVYLGMCYRKGTGVNPNPAIAFECFQRGAEKGSMRALINVGWCCDLGVGTTVDPYTAFRCFMGCAEQGYDTAQVRVAVCYENGRGTRRDYDKALEWYVKAAENGHEMAKKRVAELGKFIKRGYRKHRKHFWCFNGITYAHGSRLLLEEKDRTHTMSDSFFPSSLRGEVFFVRLDPAQFDFS</sequence>
<dbReference type="InterPro" id="IPR006597">
    <property type="entry name" value="Sel1-like"/>
</dbReference>
<dbReference type="InterPro" id="IPR011009">
    <property type="entry name" value="Kinase-like_dom_sf"/>
</dbReference>
<dbReference type="OrthoDB" id="2386054at2759"/>
<reference evidence="3" key="1">
    <citation type="submission" date="2021-06" db="EMBL/GenBank/DDBJ databases">
        <authorList>
            <person name="Kallberg Y."/>
            <person name="Tangrot J."/>
            <person name="Rosling A."/>
        </authorList>
    </citation>
    <scope>NUCLEOTIDE SEQUENCE</scope>
    <source>
        <strain evidence="3">BR232B</strain>
    </source>
</reference>
<comment type="caution">
    <text evidence="3">The sequence shown here is derived from an EMBL/GenBank/DDBJ whole genome shotgun (WGS) entry which is preliminary data.</text>
</comment>
<dbReference type="PANTHER" id="PTHR23257">
    <property type="entry name" value="SERINE-THREONINE PROTEIN KINASE"/>
    <property type="match status" value="1"/>
</dbReference>
<feature type="domain" description="Protein kinase" evidence="2">
    <location>
        <begin position="1"/>
        <end position="259"/>
    </location>
</feature>
<feature type="compositionally biased region" description="Low complexity" evidence="1">
    <location>
        <begin position="342"/>
        <end position="365"/>
    </location>
</feature>
<accession>A0A9N9AN45</accession>
<organism evidence="3 4">
    <name type="scientific">Paraglomus brasilianum</name>
    <dbReference type="NCBI Taxonomy" id="144538"/>
    <lineage>
        <taxon>Eukaryota</taxon>
        <taxon>Fungi</taxon>
        <taxon>Fungi incertae sedis</taxon>
        <taxon>Mucoromycota</taxon>
        <taxon>Glomeromycotina</taxon>
        <taxon>Glomeromycetes</taxon>
        <taxon>Paraglomerales</taxon>
        <taxon>Paraglomeraceae</taxon>
        <taxon>Paraglomus</taxon>
    </lineage>
</organism>
<dbReference type="InterPro" id="IPR001245">
    <property type="entry name" value="Ser-Thr/Tyr_kinase_cat_dom"/>
</dbReference>
<gene>
    <name evidence="3" type="ORF">PBRASI_LOCUS4376</name>
</gene>
<dbReference type="GO" id="GO:0005737">
    <property type="term" value="C:cytoplasm"/>
    <property type="evidence" value="ECO:0007669"/>
    <property type="project" value="TreeGrafter"/>
</dbReference>
<dbReference type="GO" id="GO:0004672">
    <property type="term" value="F:protein kinase activity"/>
    <property type="evidence" value="ECO:0007669"/>
    <property type="project" value="InterPro"/>
</dbReference>
<dbReference type="AlphaFoldDB" id="A0A9N9AN45"/>
<dbReference type="PANTHER" id="PTHR23257:SF974">
    <property type="entry name" value="RECEPTOR-INTERACTING SERINE_THREONINE-PROTEIN KINASE 3"/>
    <property type="match status" value="1"/>
</dbReference>
<name>A0A9N9AN45_9GLOM</name>
<proteinExistence type="predicted"/>
<dbReference type="InterPro" id="IPR008271">
    <property type="entry name" value="Ser/Thr_kinase_AS"/>
</dbReference>
<dbReference type="PRINTS" id="PR00109">
    <property type="entry name" value="TYRKINASE"/>
</dbReference>
<dbReference type="Gene3D" id="1.25.40.10">
    <property type="entry name" value="Tetratricopeptide repeat domain"/>
    <property type="match status" value="1"/>
</dbReference>
<dbReference type="PROSITE" id="PS00108">
    <property type="entry name" value="PROTEIN_KINASE_ST"/>
    <property type="match status" value="1"/>
</dbReference>
<dbReference type="SUPFAM" id="SSF56112">
    <property type="entry name" value="Protein kinase-like (PK-like)"/>
    <property type="match status" value="1"/>
</dbReference>
<dbReference type="InterPro" id="IPR050167">
    <property type="entry name" value="Ser_Thr_protein_kinase"/>
</dbReference>